<comment type="caution">
    <text evidence="2">The sequence shown here is derived from an EMBL/GenBank/DDBJ whole genome shotgun (WGS) entry which is preliminary data.</text>
</comment>
<evidence type="ECO:0000313" key="2">
    <source>
        <dbReference type="EMBL" id="TWW58332.1"/>
    </source>
</evidence>
<dbReference type="AlphaFoldDB" id="A0A5C6MSX4"/>
<reference evidence="2 3" key="1">
    <citation type="submission" date="2019-04" db="EMBL/GenBank/DDBJ databases">
        <title>Chromosome genome assembly for Takifugu flavidus.</title>
        <authorList>
            <person name="Xiao S."/>
        </authorList>
    </citation>
    <scope>NUCLEOTIDE SEQUENCE [LARGE SCALE GENOMIC DNA]</scope>
    <source>
        <strain evidence="2">HTHZ2018</strain>
        <tissue evidence="2">Muscle</tissue>
    </source>
</reference>
<accession>A0A5C6MSX4</accession>
<keyword evidence="3" id="KW-1185">Reference proteome</keyword>
<dbReference type="PANTHER" id="PTHR12458">
    <property type="entry name" value="ORF PROTEIN"/>
    <property type="match status" value="1"/>
</dbReference>
<dbReference type="InterPro" id="IPR040441">
    <property type="entry name" value="CFA20/CFAP20DC"/>
</dbReference>
<feature type="domain" description="CFA20" evidence="1">
    <location>
        <begin position="38"/>
        <end position="68"/>
    </location>
</feature>
<dbReference type="InterPro" id="IPR007714">
    <property type="entry name" value="CFA20_dom"/>
</dbReference>
<gene>
    <name evidence="2" type="ORF">D4764_07G0010510</name>
</gene>
<keyword evidence="2" id="KW-0966">Cell projection</keyword>
<keyword evidence="2" id="KW-0282">Flagellum</keyword>
<evidence type="ECO:0000313" key="3">
    <source>
        <dbReference type="Proteomes" id="UP000324091"/>
    </source>
</evidence>
<name>A0A5C6MSX4_9TELE</name>
<evidence type="ECO:0000259" key="1">
    <source>
        <dbReference type="Pfam" id="PF05018"/>
    </source>
</evidence>
<protein>
    <submittedName>
        <fullName evidence="2">Cilia-and flagella-associated protein 20</fullName>
    </submittedName>
</protein>
<keyword evidence="2" id="KW-0969">Cilium</keyword>
<proteinExistence type="predicted"/>
<dbReference type="Proteomes" id="UP000324091">
    <property type="component" value="Chromosome 7"/>
</dbReference>
<organism evidence="2 3">
    <name type="scientific">Takifugu flavidus</name>
    <name type="common">sansaifugu</name>
    <dbReference type="NCBI Taxonomy" id="433684"/>
    <lineage>
        <taxon>Eukaryota</taxon>
        <taxon>Metazoa</taxon>
        <taxon>Chordata</taxon>
        <taxon>Craniata</taxon>
        <taxon>Vertebrata</taxon>
        <taxon>Euteleostomi</taxon>
        <taxon>Actinopterygii</taxon>
        <taxon>Neopterygii</taxon>
        <taxon>Teleostei</taxon>
        <taxon>Neoteleostei</taxon>
        <taxon>Acanthomorphata</taxon>
        <taxon>Eupercaria</taxon>
        <taxon>Tetraodontiformes</taxon>
        <taxon>Tetradontoidea</taxon>
        <taxon>Tetraodontidae</taxon>
        <taxon>Takifugu</taxon>
    </lineage>
</organism>
<sequence length="73" mass="8471">MQSTSITCPPDPEESLGIRLPCLNLLVKKTGEDWGFELTIYANCRIRRVYFTDRLYSYHELPSDYKVKISIQG</sequence>
<dbReference type="Pfam" id="PF05018">
    <property type="entry name" value="CFA20_dom"/>
    <property type="match status" value="1"/>
</dbReference>
<dbReference type="EMBL" id="RHFK02000020">
    <property type="protein sequence ID" value="TWW58332.1"/>
    <property type="molecule type" value="Genomic_DNA"/>
</dbReference>